<evidence type="ECO:0008006" key="4">
    <source>
        <dbReference type="Google" id="ProtNLM"/>
    </source>
</evidence>
<dbReference type="OrthoDB" id="537467at2759"/>
<gene>
    <name evidence="2" type="ORF">CHLRE_17g733174v5</name>
</gene>
<dbReference type="ExpressionAtlas" id="A0A2K3CR52">
    <property type="expression patterns" value="baseline"/>
</dbReference>
<evidence type="ECO:0000313" key="3">
    <source>
        <dbReference type="Proteomes" id="UP000006906"/>
    </source>
</evidence>
<organism evidence="2 3">
    <name type="scientific">Chlamydomonas reinhardtii</name>
    <name type="common">Chlamydomonas smithii</name>
    <dbReference type="NCBI Taxonomy" id="3055"/>
    <lineage>
        <taxon>Eukaryota</taxon>
        <taxon>Viridiplantae</taxon>
        <taxon>Chlorophyta</taxon>
        <taxon>core chlorophytes</taxon>
        <taxon>Chlorophyceae</taxon>
        <taxon>CS clade</taxon>
        <taxon>Chlamydomonadales</taxon>
        <taxon>Chlamydomonadaceae</taxon>
        <taxon>Chlamydomonas</taxon>
    </lineage>
</organism>
<dbReference type="PANTHER" id="PTHR37463">
    <property type="entry name" value="GSL3115 PROTEIN"/>
    <property type="match status" value="1"/>
</dbReference>
<evidence type="ECO:0000256" key="1">
    <source>
        <dbReference type="SAM" id="MobiDB-lite"/>
    </source>
</evidence>
<accession>A0A2K3CR52</accession>
<dbReference type="STRING" id="3055.A0A2K3CR52"/>
<feature type="region of interest" description="Disordered" evidence="1">
    <location>
        <begin position="59"/>
        <end position="84"/>
    </location>
</feature>
<dbReference type="EMBL" id="CM008978">
    <property type="protein sequence ID" value="PNW70759.1"/>
    <property type="molecule type" value="Genomic_DNA"/>
</dbReference>
<keyword evidence="3" id="KW-1185">Reference proteome</keyword>
<dbReference type="PANTHER" id="PTHR37463:SF5">
    <property type="entry name" value="DUF2256 DOMAIN-CONTAINING PROTEIN"/>
    <property type="match status" value="1"/>
</dbReference>
<dbReference type="AlphaFoldDB" id="A0A2K3CR52"/>
<dbReference type="GeneID" id="5725146"/>
<dbReference type="Gramene" id="PNW70759">
    <property type="protein sequence ID" value="PNW70759"/>
    <property type="gene ID" value="CHLRE_17g733174v5"/>
</dbReference>
<dbReference type="Proteomes" id="UP000006906">
    <property type="component" value="Chromosome 17"/>
</dbReference>
<reference evidence="2 3" key="1">
    <citation type="journal article" date="2007" name="Science">
        <title>The Chlamydomonas genome reveals the evolution of key animal and plant functions.</title>
        <authorList>
            <person name="Merchant S.S."/>
            <person name="Prochnik S.E."/>
            <person name="Vallon O."/>
            <person name="Harris E.H."/>
            <person name="Karpowicz S.J."/>
            <person name="Witman G.B."/>
            <person name="Terry A."/>
            <person name="Salamov A."/>
            <person name="Fritz-Laylin L.K."/>
            <person name="Marechal-Drouard L."/>
            <person name="Marshall W.F."/>
            <person name="Qu L.H."/>
            <person name="Nelson D.R."/>
            <person name="Sanderfoot A.A."/>
            <person name="Spalding M.H."/>
            <person name="Kapitonov V.V."/>
            <person name="Ren Q."/>
            <person name="Ferris P."/>
            <person name="Lindquist E."/>
            <person name="Shapiro H."/>
            <person name="Lucas S.M."/>
            <person name="Grimwood J."/>
            <person name="Schmutz J."/>
            <person name="Cardol P."/>
            <person name="Cerutti H."/>
            <person name="Chanfreau G."/>
            <person name="Chen C.L."/>
            <person name="Cognat V."/>
            <person name="Croft M.T."/>
            <person name="Dent R."/>
            <person name="Dutcher S."/>
            <person name="Fernandez E."/>
            <person name="Fukuzawa H."/>
            <person name="Gonzalez-Ballester D."/>
            <person name="Gonzalez-Halphen D."/>
            <person name="Hallmann A."/>
            <person name="Hanikenne M."/>
            <person name="Hippler M."/>
            <person name="Inwood W."/>
            <person name="Jabbari K."/>
            <person name="Kalanon M."/>
            <person name="Kuras R."/>
            <person name="Lefebvre P.A."/>
            <person name="Lemaire S.D."/>
            <person name="Lobanov A.V."/>
            <person name="Lohr M."/>
            <person name="Manuell A."/>
            <person name="Meier I."/>
            <person name="Mets L."/>
            <person name="Mittag M."/>
            <person name="Mittelmeier T."/>
            <person name="Moroney J.V."/>
            <person name="Moseley J."/>
            <person name="Napoli C."/>
            <person name="Nedelcu A.M."/>
            <person name="Niyogi K."/>
            <person name="Novoselov S.V."/>
            <person name="Paulsen I.T."/>
            <person name="Pazour G."/>
            <person name="Purton S."/>
            <person name="Ral J.P."/>
            <person name="Riano-Pachon D.M."/>
            <person name="Riekhof W."/>
            <person name="Rymarquis L."/>
            <person name="Schroda M."/>
            <person name="Stern D."/>
            <person name="Umen J."/>
            <person name="Willows R."/>
            <person name="Wilson N."/>
            <person name="Zimmer S.L."/>
            <person name="Allmer J."/>
            <person name="Balk J."/>
            <person name="Bisova K."/>
            <person name="Chen C.J."/>
            <person name="Elias M."/>
            <person name="Gendler K."/>
            <person name="Hauser C."/>
            <person name="Lamb M.R."/>
            <person name="Ledford H."/>
            <person name="Long J.C."/>
            <person name="Minagawa J."/>
            <person name="Page M.D."/>
            <person name="Pan J."/>
            <person name="Pootakham W."/>
            <person name="Roje S."/>
            <person name="Rose A."/>
            <person name="Stahlberg E."/>
            <person name="Terauchi A.M."/>
            <person name="Yang P."/>
            <person name="Ball S."/>
            <person name="Bowler C."/>
            <person name="Dieckmann C.L."/>
            <person name="Gladyshev V.N."/>
            <person name="Green P."/>
            <person name="Jorgensen R."/>
            <person name="Mayfield S."/>
            <person name="Mueller-Roeber B."/>
            <person name="Rajamani S."/>
            <person name="Sayre R.T."/>
            <person name="Brokstein P."/>
            <person name="Dubchak I."/>
            <person name="Goodstein D."/>
            <person name="Hornick L."/>
            <person name="Huang Y.W."/>
            <person name="Jhaveri J."/>
            <person name="Luo Y."/>
            <person name="Martinez D."/>
            <person name="Ngau W.C."/>
            <person name="Otillar B."/>
            <person name="Poliakov A."/>
            <person name="Porter A."/>
            <person name="Szajkowski L."/>
            <person name="Werner G."/>
            <person name="Zhou K."/>
            <person name="Grigoriev I.V."/>
            <person name="Rokhsar D.S."/>
            <person name="Grossman A.R."/>
        </authorList>
    </citation>
    <scope>NUCLEOTIDE SEQUENCE [LARGE SCALE GENOMIC DNA]</scope>
    <source>
        <strain evidence="3">CC-503</strain>
    </source>
</reference>
<proteinExistence type="predicted"/>
<dbReference type="PaxDb" id="3055-EDO98497"/>
<dbReference type="RefSeq" id="XP_001699595.2">
    <property type="nucleotide sequence ID" value="XM_001699543.2"/>
</dbReference>
<protein>
    <recommendedName>
        <fullName evidence="4">DUF2256 domain-containing protein</fullName>
    </recommendedName>
</protein>
<dbReference type="InParanoid" id="A0A2K3CR52"/>
<evidence type="ECO:0000313" key="2">
    <source>
        <dbReference type="EMBL" id="PNW70759.1"/>
    </source>
</evidence>
<dbReference type="InterPro" id="IPR017136">
    <property type="entry name" value="UCP037205"/>
</dbReference>
<dbReference type="Pfam" id="PF10013">
    <property type="entry name" value="DUF2256"/>
    <property type="match status" value="1"/>
</dbReference>
<feature type="compositionally biased region" description="Low complexity" evidence="1">
    <location>
        <begin position="66"/>
        <end position="84"/>
    </location>
</feature>
<name>A0A2K3CR52_CHLRE</name>
<dbReference type="KEGG" id="cre:CHLRE_17g733174v5"/>
<sequence>MPRGVKKENLPSKICATCEKPFTWRKVWENCWDEVQCCSDRCKNERKRKQQLANREQRAAAVEGLAPDTAAAPAPAVAVQQSPP</sequence>